<proteinExistence type="predicted"/>
<dbReference type="Proteomes" id="UP001469089">
    <property type="component" value="Unassembled WGS sequence"/>
</dbReference>
<evidence type="ECO:0000313" key="2">
    <source>
        <dbReference type="EMBL" id="MEQ5843218.1"/>
    </source>
</evidence>
<sequence length="68" mass="6650">MGIGSIAHSVSGGVKTLGEHKDGLEALSTVKDLAGSGNGESSKATSDESPSGGALQQLLQGIEKALGD</sequence>
<keyword evidence="3" id="KW-1185">Reference proteome</keyword>
<comment type="caution">
    <text evidence="2">The sequence shown here is derived from an EMBL/GenBank/DDBJ whole genome shotgun (WGS) entry which is preliminary data.</text>
</comment>
<feature type="region of interest" description="Disordered" evidence="1">
    <location>
        <begin position="31"/>
        <end position="55"/>
    </location>
</feature>
<feature type="compositionally biased region" description="Polar residues" evidence="1">
    <location>
        <begin position="39"/>
        <end position="49"/>
    </location>
</feature>
<evidence type="ECO:0000313" key="3">
    <source>
        <dbReference type="Proteomes" id="UP001469089"/>
    </source>
</evidence>
<protein>
    <submittedName>
        <fullName evidence="2">Uncharacterized protein</fullName>
    </submittedName>
</protein>
<gene>
    <name evidence="2" type="ORF">N0A02_27550</name>
</gene>
<dbReference type="EMBL" id="JAOALG010000002">
    <property type="protein sequence ID" value="MEQ5843218.1"/>
    <property type="molecule type" value="Genomic_DNA"/>
</dbReference>
<name>A0ABV1LVE0_9BURK</name>
<evidence type="ECO:0000256" key="1">
    <source>
        <dbReference type="SAM" id="MobiDB-lite"/>
    </source>
</evidence>
<organism evidence="2 3">
    <name type="scientific">Paraburkholderia acidicola</name>
    <dbReference type="NCBI Taxonomy" id="1912599"/>
    <lineage>
        <taxon>Bacteria</taxon>
        <taxon>Pseudomonadati</taxon>
        <taxon>Pseudomonadota</taxon>
        <taxon>Betaproteobacteria</taxon>
        <taxon>Burkholderiales</taxon>
        <taxon>Burkholderiaceae</taxon>
        <taxon>Paraburkholderia</taxon>
    </lineage>
</organism>
<dbReference type="RefSeq" id="WP_349544916.1">
    <property type="nucleotide sequence ID" value="NZ_JAOALG010000002.1"/>
</dbReference>
<accession>A0ABV1LVE0</accession>
<reference evidence="2 3" key="1">
    <citation type="journal article" date="2024" name="Chem. Sci.">
        <title>Discovery of a lagriamide polyketide by integrated genome mining, isotopic labeling, and untargeted metabolomics.</title>
        <authorList>
            <person name="Fergusson C.H."/>
            <person name="Saulog J."/>
            <person name="Paulo B.S."/>
            <person name="Wilson D.M."/>
            <person name="Liu D.Y."/>
            <person name="Morehouse N.J."/>
            <person name="Waterworth S."/>
            <person name="Barkei J."/>
            <person name="Gray C.A."/>
            <person name="Kwan J.C."/>
            <person name="Eustaquio A.S."/>
            <person name="Linington R.G."/>
        </authorList>
    </citation>
    <scope>NUCLEOTIDE SEQUENCE [LARGE SCALE GENOMIC DNA]</scope>
    <source>
        <strain evidence="2 3">RL17-338-BIF-B</strain>
    </source>
</reference>